<accession>A0ABR1YAQ8</accession>
<feature type="compositionally biased region" description="Acidic residues" evidence="1">
    <location>
        <begin position="585"/>
        <end position="600"/>
    </location>
</feature>
<feature type="compositionally biased region" description="Basic and acidic residues" evidence="1">
    <location>
        <begin position="620"/>
        <end position="629"/>
    </location>
</feature>
<feature type="compositionally biased region" description="Basic residues" evidence="1">
    <location>
        <begin position="529"/>
        <end position="551"/>
    </location>
</feature>
<feature type="region of interest" description="Disordered" evidence="1">
    <location>
        <begin position="446"/>
        <end position="629"/>
    </location>
</feature>
<dbReference type="EMBL" id="JBBWRZ010000012">
    <property type="protein sequence ID" value="KAK8224523.1"/>
    <property type="molecule type" value="Genomic_DNA"/>
</dbReference>
<organism evidence="2 3">
    <name type="scientific">Phyllosticta capitalensis</name>
    <dbReference type="NCBI Taxonomy" id="121624"/>
    <lineage>
        <taxon>Eukaryota</taxon>
        <taxon>Fungi</taxon>
        <taxon>Dikarya</taxon>
        <taxon>Ascomycota</taxon>
        <taxon>Pezizomycotina</taxon>
        <taxon>Dothideomycetes</taxon>
        <taxon>Dothideomycetes incertae sedis</taxon>
        <taxon>Botryosphaeriales</taxon>
        <taxon>Phyllostictaceae</taxon>
        <taxon>Phyllosticta</taxon>
    </lineage>
</organism>
<evidence type="ECO:0000256" key="1">
    <source>
        <dbReference type="SAM" id="MobiDB-lite"/>
    </source>
</evidence>
<keyword evidence="3" id="KW-1185">Reference proteome</keyword>
<proteinExistence type="predicted"/>
<name>A0ABR1YAQ8_9PEZI</name>
<gene>
    <name evidence="2" type="ORF">HDK90DRAFT_82465</name>
</gene>
<protein>
    <submittedName>
        <fullName evidence="2">Uncharacterized protein</fullName>
    </submittedName>
</protein>
<evidence type="ECO:0000313" key="2">
    <source>
        <dbReference type="EMBL" id="KAK8224523.1"/>
    </source>
</evidence>
<comment type="caution">
    <text evidence="2">The sequence shown here is derived from an EMBL/GenBank/DDBJ whole genome shotgun (WGS) entry which is preliminary data.</text>
</comment>
<feature type="compositionally biased region" description="Low complexity" evidence="1">
    <location>
        <begin position="475"/>
        <end position="488"/>
    </location>
</feature>
<dbReference type="Proteomes" id="UP001492380">
    <property type="component" value="Unassembled WGS sequence"/>
</dbReference>
<reference evidence="2 3" key="1">
    <citation type="submission" date="2024-04" db="EMBL/GenBank/DDBJ databases">
        <title>Phyllosticta paracitricarpa is synonymous to the EU quarantine fungus P. citricarpa based on phylogenomic analyses.</title>
        <authorList>
            <consortium name="Lawrence Berkeley National Laboratory"/>
            <person name="Van Ingen-Buijs V.A."/>
            <person name="Van Westerhoven A.C."/>
            <person name="Haridas S."/>
            <person name="Skiadas P."/>
            <person name="Martin F."/>
            <person name="Groenewald J.Z."/>
            <person name="Crous P.W."/>
            <person name="Seidl M.F."/>
        </authorList>
    </citation>
    <scope>NUCLEOTIDE SEQUENCE [LARGE SCALE GENOMIC DNA]</scope>
    <source>
        <strain evidence="2 3">CBS 123374</strain>
    </source>
</reference>
<feature type="compositionally biased region" description="Low complexity" evidence="1">
    <location>
        <begin position="552"/>
        <end position="571"/>
    </location>
</feature>
<evidence type="ECO:0000313" key="3">
    <source>
        <dbReference type="Proteomes" id="UP001492380"/>
    </source>
</evidence>
<sequence length="629" mass="69890">MHNDNGYPTDFVLDWDQPKSGVKTSSILQTTWDVDYSLYTPSFLKGRSSYAGWLYSMAVSTIRAAVSATEQHCEGRFCFPIPTSPCSINTNNASIHVETHSTPFYHRNCSNHCLFAAMDPYMLQGIRKFSGDEYLNDDEVEAENKSVLPSIPVKAFGLASNAEYVQNFDNSVVGGGKRLPPHPLPQSPGARRTSAKWLPPHPLPQPFNTFENQIIRKRSSSLEIDKMSPDNHSNMLMGGLERISYTYSQTHPRMPLPPAELLQTDPLKYLKTYLVLIRPQRMRESEMDYAILESNPLITVSHLKQAIAWISAKLIAIMNENAELERQVKHLGPRRTKVLGADVYQPITMFKMAKEEWRGTDFAFCLKEATKRLPKEEIKNTRFLARLQRSPLNGQAAKCALQTTAELGLSYTEWLTARCVASDGTRMEFFSEPVESLAIRNHAMALTSSSSSATDMPTNAKRSRAARPKAGGGATTANVNSNSAATSSRKTMPRSKKRNSVAANLDNDELAGDSGDHTSDEDFAQQQPPRKKSKPSHTTRRASTGGHRHKTAVPTTSTSNSNSAAGSASAAHGRRRQESQRRLDDDYDHDEDEEEEDEADEGRHSNVNVCPSTPAGKMIQVKDEIYSSC</sequence>